<dbReference type="PANTHER" id="PTHR45654">
    <property type="entry name" value="HOMEOBOX-LEUCINE ZIPPER PROTEIN MERISTEM L1"/>
    <property type="match status" value="1"/>
</dbReference>
<dbReference type="PANTHER" id="PTHR45654:SF9">
    <property type="entry name" value="HOMEOBOX-LEUCINE ZIPPER PROTEIN HDG10-RELATED"/>
    <property type="match status" value="1"/>
</dbReference>
<protein>
    <recommendedName>
        <fullName evidence="1">HD-Zip IV C-terminal domain-containing protein</fullName>
    </recommendedName>
</protein>
<dbReference type="InterPro" id="IPR057993">
    <property type="entry name" value="HD-Zip_IV_C"/>
</dbReference>
<dbReference type="InterPro" id="IPR042160">
    <property type="entry name" value="HD-Zip_IV"/>
</dbReference>
<reference evidence="3" key="1">
    <citation type="journal article" date="2020" name="Nat. Commun.">
        <title>Genome assembly of wild tea tree DASZ reveals pedigree and selection history of tea varieties.</title>
        <authorList>
            <person name="Zhang W."/>
            <person name="Zhang Y."/>
            <person name="Qiu H."/>
            <person name="Guo Y."/>
            <person name="Wan H."/>
            <person name="Zhang X."/>
            <person name="Scossa F."/>
            <person name="Alseekh S."/>
            <person name="Zhang Q."/>
            <person name="Wang P."/>
            <person name="Xu L."/>
            <person name="Schmidt M.H."/>
            <person name="Jia X."/>
            <person name="Li D."/>
            <person name="Zhu A."/>
            <person name="Guo F."/>
            <person name="Chen W."/>
            <person name="Ni D."/>
            <person name="Usadel B."/>
            <person name="Fernie A.R."/>
            <person name="Wen W."/>
        </authorList>
    </citation>
    <scope>NUCLEOTIDE SEQUENCE [LARGE SCALE GENOMIC DNA]</scope>
    <source>
        <strain evidence="3">cv. G240</strain>
    </source>
</reference>
<dbReference type="Pfam" id="PF25797">
    <property type="entry name" value="PDF2_C"/>
    <property type="match status" value="1"/>
</dbReference>
<accession>A0A7J7HPI5</accession>
<proteinExistence type="predicted"/>
<evidence type="ECO:0000313" key="2">
    <source>
        <dbReference type="EMBL" id="KAF5954792.1"/>
    </source>
</evidence>
<evidence type="ECO:0000259" key="1">
    <source>
        <dbReference type="Pfam" id="PF25797"/>
    </source>
</evidence>
<dbReference type="Proteomes" id="UP000593564">
    <property type="component" value="Unassembled WGS sequence"/>
</dbReference>
<name>A0A7J7HPI5_CAMSI</name>
<sequence>MLVVQETCIDPLGTIVAYAPIDLKCLDMAASGVDSSNIPILPSGIIISSDGHPILVTRDGASTSSATTTATGGVGGSILTVAFQILACEASSSKKLNMEFVSSINALINSTVQNIKSAFNCTGF</sequence>
<reference evidence="2 3" key="2">
    <citation type="submission" date="2020-07" db="EMBL/GenBank/DDBJ databases">
        <title>Genome assembly of wild tea tree DASZ reveals pedigree and selection history of tea varieties.</title>
        <authorList>
            <person name="Zhang W."/>
        </authorList>
    </citation>
    <scope>NUCLEOTIDE SEQUENCE [LARGE SCALE GENOMIC DNA]</scope>
    <source>
        <strain evidence="3">cv. G240</strain>
        <tissue evidence="2">Leaf</tissue>
    </source>
</reference>
<dbReference type="AlphaFoldDB" id="A0A7J7HPI5"/>
<comment type="caution">
    <text evidence="2">The sequence shown here is derived from an EMBL/GenBank/DDBJ whole genome shotgun (WGS) entry which is preliminary data.</text>
</comment>
<feature type="domain" description="HD-Zip IV C-terminal" evidence="1">
    <location>
        <begin position="1"/>
        <end position="121"/>
    </location>
</feature>
<keyword evidence="3" id="KW-1185">Reference proteome</keyword>
<gene>
    <name evidence="2" type="ORF">HYC85_007648</name>
</gene>
<organism evidence="2 3">
    <name type="scientific">Camellia sinensis</name>
    <name type="common">Tea plant</name>
    <name type="synonym">Thea sinensis</name>
    <dbReference type="NCBI Taxonomy" id="4442"/>
    <lineage>
        <taxon>Eukaryota</taxon>
        <taxon>Viridiplantae</taxon>
        <taxon>Streptophyta</taxon>
        <taxon>Embryophyta</taxon>
        <taxon>Tracheophyta</taxon>
        <taxon>Spermatophyta</taxon>
        <taxon>Magnoliopsida</taxon>
        <taxon>eudicotyledons</taxon>
        <taxon>Gunneridae</taxon>
        <taxon>Pentapetalae</taxon>
        <taxon>asterids</taxon>
        <taxon>Ericales</taxon>
        <taxon>Theaceae</taxon>
        <taxon>Camellia</taxon>
    </lineage>
</organism>
<evidence type="ECO:0000313" key="3">
    <source>
        <dbReference type="Proteomes" id="UP000593564"/>
    </source>
</evidence>
<dbReference type="EMBL" id="JACBKZ010000003">
    <property type="protein sequence ID" value="KAF5954792.1"/>
    <property type="molecule type" value="Genomic_DNA"/>
</dbReference>